<dbReference type="Gene3D" id="3.90.1200.10">
    <property type="match status" value="1"/>
</dbReference>
<dbReference type="AlphaFoldDB" id="A0A3S1CVA4"/>
<dbReference type="SUPFAM" id="SSF56112">
    <property type="entry name" value="Protein kinase-like (PK-like)"/>
    <property type="match status" value="1"/>
</dbReference>
<dbReference type="InterPro" id="IPR011009">
    <property type="entry name" value="Kinase-like_dom_sf"/>
</dbReference>
<evidence type="ECO:0000259" key="1">
    <source>
        <dbReference type="Pfam" id="PF01636"/>
    </source>
</evidence>
<gene>
    <name evidence="2" type="ORF">DSM106972_005320</name>
</gene>
<dbReference type="Pfam" id="PF01636">
    <property type="entry name" value="APH"/>
    <property type="match status" value="1"/>
</dbReference>
<accession>A0A3S1CVA4</accession>
<dbReference type="InterPro" id="IPR002575">
    <property type="entry name" value="Aminoglycoside_PTrfase"/>
</dbReference>
<reference evidence="2" key="2">
    <citation type="journal article" date="2019" name="Genome Biol. Evol.">
        <title>Day and night: Metabolic profiles and evolutionary relationships of six axenic non-marine cyanobacteria.</title>
        <authorList>
            <person name="Will S.E."/>
            <person name="Henke P."/>
            <person name="Boedeker C."/>
            <person name="Huang S."/>
            <person name="Brinkmann H."/>
            <person name="Rohde M."/>
            <person name="Jarek M."/>
            <person name="Friedl T."/>
            <person name="Seufert S."/>
            <person name="Schumacher M."/>
            <person name="Overmann J."/>
            <person name="Neumann-Schaal M."/>
            <person name="Petersen J."/>
        </authorList>
    </citation>
    <scope>NUCLEOTIDE SEQUENCE [LARGE SCALE GENOMIC DNA]</scope>
    <source>
        <strain evidence="2">PCC 7102</strain>
    </source>
</reference>
<reference evidence="2" key="1">
    <citation type="submission" date="2018-12" db="EMBL/GenBank/DDBJ databases">
        <authorList>
            <person name="Will S."/>
            <person name="Neumann-Schaal M."/>
            <person name="Henke P."/>
        </authorList>
    </citation>
    <scope>NUCLEOTIDE SEQUENCE</scope>
    <source>
        <strain evidence="2">PCC 7102</strain>
    </source>
</reference>
<protein>
    <recommendedName>
        <fullName evidence="1">Aminoglycoside phosphotransferase domain-containing protein</fullName>
    </recommendedName>
</protein>
<dbReference type="OrthoDB" id="3806873at2"/>
<proteinExistence type="predicted"/>
<feature type="domain" description="Aminoglycoside phosphotransferase" evidence="1">
    <location>
        <begin position="122"/>
        <end position="272"/>
    </location>
</feature>
<sequence>MVFSLSSHNVIQYLQVAGLFSLEDGASFDSQLPDCKNRNFVVTQAGQKLLVKQERGLNNEIPHSLFNELLQHQLTQAFPVLRNITALSCTVVHFDEENSILVRNYLDDYQELGSFYWHKGIYPETIAATVGSNLAALHRSTYNRREYRNFMTTAPDGAIRYEFFNPAQGAGFVTPEMFGLMEQSALDFYVLNQRYEILESAIADLACEWSPCCLTHNDLKLENILVHARWDKLDNCLIRFIDWEAAAWGEPAFDLGTLIADYLRIWLSSIIVDETLELEESQQLALIELETLRPSILALTRAYIGAFPMIMEYRKNFITRVVQFAGLALMNSLEQDIKSQQSFNNTQLNILLTSKTLLTMPFESINTVFGVNESEILRPLQKLEKPSVTEREHENLLRIYYEKPRLRGC</sequence>
<keyword evidence="3" id="KW-1185">Reference proteome</keyword>
<name>A0A3S1CVA4_9CYAN</name>
<dbReference type="Proteomes" id="UP000271624">
    <property type="component" value="Unassembled WGS sequence"/>
</dbReference>
<comment type="caution">
    <text evidence="2">The sequence shown here is derived from an EMBL/GenBank/DDBJ whole genome shotgun (WGS) entry which is preliminary data.</text>
</comment>
<dbReference type="EMBL" id="RSCL01000001">
    <property type="protein sequence ID" value="RUT10037.1"/>
    <property type="molecule type" value="Genomic_DNA"/>
</dbReference>
<organism evidence="2 3">
    <name type="scientific">Dulcicalothrix desertica PCC 7102</name>
    <dbReference type="NCBI Taxonomy" id="232991"/>
    <lineage>
        <taxon>Bacteria</taxon>
        <taxon>Bacillati</taxon>
        <taxon>Cyanobacteriota</taxon>
        <taxon>Cyanophyceae</taxon>
        <taxon>Nostocales</taxon>
        <taxon>Calotrichaceae</taxon>
        <taxon>Dulcicalothrix</taxon>
    </lineage>
</organism>
<evidence type="ECO:0000313" key="2">
    <source>
        <dbReference type="EMBL" id="RUT10037.1"/>
    </source>
</evidence>
<dbReference type="RefSeq" id="WP_127078570.1">
    <property type="nucleotide sequence ID" value="NZ_RSCL01000001.1"/>
</dbReference>
<evidence type="ECO:0000313" key="3">
    <source>
        <dbReference type="Proteomes" id="UP000271624"/>
    </source>
</evidence>